<name>A0A8K0PBS5_LADFU</name>
<keyword evidence="3" id="KW-1185">Reference proteome</keyword>
<dbReference type="InterPro" id="IPR029526">
    <property type="entry name" value="PGBD"/>
</dbReference>
<sequence>MCGLLLSKPDKPMSSQIVMILMKPLLDKGYCLITDNFHTSLELAEWLISHSSDTYGTLRRTRRGIPKELETKKLKRGEVAAFGKGKVMVLRWKDKKEVTLLSNVHTNEMRTVEKRSKCLVKPALVIDYNHTMGGVDQHLSDYPLPRNRSKKY</sequence>
<feature type="domain" description="PiggyBac transposable element-derived protein" evidence="1">
    <location>
        <begin position="10"/>
        <end position="138"/>
    </location>
</feature>
<evidence type="ECO:0000259" key="1">
    <source>
        <dbReference type="Pfam" id="PF13843"/>
    </source>
</evidence>
<accession>A0A8K0PBS5</accession>
<dbReference type="Pfam" id="PF13843">
    <property type="entry name" value="DDE_Tnp_1_7"/>
    <property type="match status" value="1"/>
</dbReference>
<evidence type="ECO:0000313" key="2">
    <source>
        <dbReference type="EMBL" id="KAG8239118.1"/>
    </source>
</evidence>
<comment type="caution">
    <text evidence="2">The sequence shown here is derived from an EMBL/GenBank/DDBJ whole genome shotgun (WGS) entry which is preliminary data.</text>
</comment>
<dbReference type="Proteomes" id="UP000792457">
    <property type="component" value="Unassembled WGS sequence"/>
</dbReference>
<dbReference type="PANTHER" id="PTHR46599:SF3">
    <property type="entry name" value="PIGGYBAC TRANSPOSABLE ELEMENT-DERIVED PROTEIN 4"/>
    <property type="match status" value="1"/>
</dbReference>
<organism evidence="2 3">
    <name type="scientific">Ladona fulva</name>
    <name type="common">Scarce chaser dragonfly</name>
    <name type="synonym">Libellula fulva</name>
    <dbReference type="NCBI Taxonomy" id="123851"/>
    <lineage>
        <taxon>Eukaryota</taxon>
        <taxon>Metazoa</taxon>
        <taxon>Ecdysozoa</taxon>
        <taxon>Arthropoda</taxon>
        <taxon>Hexapoda</taxon>
        <taxon>Insecta</taxon>
        <taxon>Pterygota</taxon>
        <taxon>Palaeoptera</taxon>
        <taxon>Odonata</taxon>
        <taxon>Epiprocta</taxon>
        <taxon>Anisoptera</taxon>
        <taxon>Libelluloidea</taxon>
        <taxon>Libellulidae</taxon>
        <taxon>Ladona</taxon>
    </lineage>
</organism>
<proteinExistence type="predicted"/>
<gene>
    <name evidence="2" type="ORF">J437_LFUL016768</name>
</gene>
<evidence type="ECO:0000313" key="3">
    <source>
        <dbReference type="Proteomes" id="UP000792457"/>
    </source>
</evidence>
<dbReference type="AlphaFoldDB" id="A0A8K0PBS5"/>
<reference evidence="2" key="1">
    <citation type="submission" date="2013-04" db="EMBL/GenBank/DDBJ databases">
        <authorList>
            <person name="Qu J."/>
            <person name="Murali S.C."/>
            <person name="Bandaranaike D."/>
            <person name="Bellair M."/>
            <person name="Blankenburg K."/>
            <person name="Chao H."/>
            <person name="Dinh H."/>
            <person name="Doddapaneni H."/>
            <person name="Downs B."/>
            <person name="Dugan-Rocha S."/>
            <person name="Elkadiri S."/>
            <person name="Gnanaolivu R.D."/>
            <person name="Hernandez B."/>
            <person name="Javaid M."/>
            <person name="Jayaseelan J.C."/>
            <person name="Lee S."/>
            <person name="Li M."/>
            <person name="Ming W."/>
            <person name="Munidasa M."/>
            <person name="Muniz J."/>
            <person name="Nguyen L."/>
            <person name="Ongeri F."/>
            <person name="Osuji N."/>
            <person name="Pu L.-L."/>
            <person name="Puazo M."/>
            <person name="Qu C."/>
            <person name="Quiroz J."/>
            <person name="Raj R."/>
            <person name="Weissenberger G."/>
            <person name="Xin Y."/>
            <person name="Zou X."/>
            <person name="Han Y."/>
            <person name="Richards S."/>
            <person name="Worley K."/>
            <person name="Muzny D."/>
            <person name="Gibbs R."/>
        </authorList>
    </citation>
    <scope>NUCLEOTIDE SEQUENCE</scope>
    <source>
        <strain evidence="2">Sampled in the wild</strain>
    </source>
</reference>
<dbReference type="EMBL" id="KZ309515">
    <property type="protein sequence ID" value="KAG8239118.1"/>
    <property type="molecule type" value="Genomic_DNA"/>
</dbReference>
<dbReference type="OrthoDB" id="6602143at2759"/>
<protein>
    <recommendedName>
        <fullName evidence="1">PiggyBac transposable element-derived protein domain-containing protein</fullName>
    </recommendedName>
</protein>
<reference evidence="2" key="2">
    <citation type="submission" date="2017-10" db="EMBL/GenBank/DDBJ databases">
        <title>Ladona fulva Genome sequencing and assembly.</title>
        <authorList>
            <person name="Murali S."/>
            <person name="Richards S."/>
            <person name="Bandaranaike D."/>
            <person name="Bellair M."/>
            <person name="Blankenburg K."/>
            <person name="Chao H."/>
            <person name="Dinh H."/>
            <person name="Doddapaneni H."/>
            <person name="Dugan-Rocha S."/>
            <person name="Elkadiri S."/>
            <person name="Gnanaolivu R."/>
            <person name="Hernandez B."/>
            <person name="Skinner E."/>
            <person name="Javaid M."/>
            <person name="Lee S."/>
            <person name="Li M."/>
            <person name="Ming W."/>
            <person name="Munidasa M."/>
            <person name="Muniz J."/>
            <person name="Nguyen L."/>
            <person name="Hughes D."/>
            <person name="Osuji N."/>
            <person name="Pu L.-L."/>
            <person name="Puazo M."/>
            <person name="Qu C."/>
            <person name="Quiroz J."/>
            <person name="Raj R."/>
            <person name="Weissenberger G."/>
            <person name="Xin Y."/>
            <person name="Zou X."/>
            <person name="Han Y."/>
            <person name="Worley K."/>
            <person name="Muzny D."/>
            <person name="Gibbs R."/>
        </authorList>
    </citation>
    <scope>NUCLEOTIDE SEQUENCE</scope>
    <source>
        <strain evidence="2">Sampled in the wild</strain>
    </source>
</reference>
<dbReference type="PANTHER" id="PTHR46599">
    <property type="entry name" value="PIGGYBAC TRANSPOSABLE ELEMENT-DERIVED PROTEIN 4"/>
    <property type="match status" value="1"/>
</dbReference>